<keyword evidence="4" id="KW-1185">Reference proteome</keyword>
<evidence type="ECO:0000313" key="4">
    <source>
        <dbReference type="Proteomes" id="UP000309038"/>
    </source>
</evidence>
<feature type="domain" description="NADP-dependent oxidoreductase" evidence="2">
    <location>
        <begin position="21"/>
        <end position="336"/>
    </location>
</feature>
<gene>
    <name evidence="3" type="ORF">EW026_g2026</name>
</gene>
<sequence>MTSTKKMQYVRLGNSGLKVSKIILGTMQYGHKGWQQWVLEEEEAITHIKAAYDAGIQSFDTANVYSNGLSEVILGNAIKKLELPREELVIMTKLFGSVAPSYGMNIMAAGKQPEEYGIINQKGLSRKHIMDSVQASLKRLQLDYIDLLQCHRFDYNTPIEETMHALHDVVKAGHVRYIGMSSCYAYQFHAMQNYAINNNLTPFISMQNHHSLVYREEEREMFPTLKLFGVGAIPWSPLARGLLTRPLNDLKATSRGQTDPWIKGYGGSGTPEIINRVEEIAKKKGITMAQVAIAWSLSKEGVTAPIVGTTSLKNLEEMIAAVDIKLSEEDVKYLEEPYQPCAINGHT</sequence>
<dbReference type="Pfam" id="PF00248">
    <property type="entry name" value="Aldo_ket_red"/>
    <property type="match status" value="1"/>
</dbReference>
<dbReference type="FunFam" id="3.20.20.100:FF:000004">
    <property type="entry name" value="Oxidoreductase, aldo/keto reductase"/>
    <property type="match status" value="1"/>
</dbReference>
<dbReference type="Proteomes" id="UP000309038">
    <property type="component" value="Unassembled WGS sequence"/>
</dbReference>
<dbReference type="InterPro" id="IPR023210">
    <property type="entry name" value="NADP_OxRdtase_dom"/>
</dbReference>
<dbReference type="GO" id="GO:0016491">
    <property type="term" value="F:oxidoreductase activity"/>
    <property type="evidence" value="ECO:0007669"/>
    <property type="project" value="UniProtKB-KW"/>
</dbReference>
<dbReference type="PANTHER" id="PTHR43364:SF4">
    <property type="entry name" value="NAD(P)-LINKED OXIDOREDUCTASE SUPERFAMILY PROTEIN"/>
    <property type="match status" value="1"/>
</dbReference>
<dbReference type="EMBL" id="SGPJ01000048">
    <property type="protein sequence ID" value="THH00506.1"/>
    <property type="molecule type" value="Genomic_DNA"/>
</dbReference>
<dbReference type="InterPro" id="IPR050523">
    <property type="entry name" value="AKR_Detox_Biosynth"/>
</dbReference>
<protein>
    <recommendedName>
        <fullName evidence="2">NADP-dependent oxidoreductase domain-containing protein</fullName>
    </recommendedName>
</protein>
<dbReference type="PANTHER" id="PTHR43364">
    <property type="entry name" value="NADH-SPECIFIC METHYLGLYOXAL REDUCTASE-RELATED"/>
    <property type="match status" value="1"/>
</dbReference>
<organism evidence="3 4">
    <name type="scientific">Hermanssonia centrifuga</name>
    <dbReference type="NCBI Taxonomy" id="98765"/>
    <lineage>
        <taxon>Eukaryota</taxon>
        <taxon>Fungi</taxon>
        <taxon>Dikarya</taxon>
        <taxon>Basidiomycota</taxon>
        <taxon>Agaricomycotina</taxon>
        <taxon>Agaricomycetes</taxon>
        <taxon>Polyporales</taxon>
        <taxon>Meruliaceae</taxon>
        <taxon>Hermanssonia</taxon>
    </lineage>
</organism>
<evidence type="ECO:0000259" key="2">
    <source>
        <dbReference type="Pfam" id="PF00248"/>
    </source>
</evidence>
<dbReference type="SUPFAM" id="SSF51430">
    <property type="entry name" value="NAD(P)-linked oxidoreductase"/>
    <property type="match status" value="1"/>
</dbReference>
<dbReference type="Gene3D" id="3.20.20.100">
    <property type="entry name" value="NADP-dependent oxidoreductase domain"/>
    <property type="match status" value="1"/>
</dbReference>
<evidence type="ECO:0000313" key="3">
    <source>
        <dbReference type="EMBL" id="THH00506.1"/>
    </source>
</evidence>
<comment type="caution">
    <text evidence="3">The sequence shown here is derived from an EMBL/GenBank/DDBJ whole genome shotgun (WGS) entry which is preliminary data.</text>
</comment>
<dbReference type="GO" id="GO:0005829">
    <property type="term" value="C:cytosol"/>
    <property type="evidence" value="ECO:0007669"/>
    <property type="project" value="UniProtKB-ARBA"/>
</dbReference>
<dbReference type="AlphaFoldDB" id="A0A4S4KPJ6"/>
<reference evidence="3 4" key="1">
    <citation type="submission" date="2019-02" db="EMBL/GenBank/DDBJ databases">
        <title>Genome sequencing of the rare red list fungi Phlebia centrifuga.</title>
        <authorList>
            <person name="Buettner E."/>
            <person name="Kellner H."/>
        </authorList>
    </citation>
    <scope>NUCLEOTIDE SEQUENCE [LARGE SCALE GENOMIC DNA]</scope>
    <source>
        <strain evidence="3 4">DSM 108282</strain>
    </source>
</reference>
<evidence type="ECO:0000256" key="1">
    <source>
        <dbReference type="ARBA" id="ARBA00023002"/>
    </source>
</evidence>
<dbReference type="InterPro" id="IPR036812">
    <property type="entry name" value="NAD(P)_OxRdtase_dom_sf"/>
</dbReference>
<name>A0A4S4KPJ6_9APHY</name>
<keyword evidence="1" id="KW-0560">Oxidoreductase</keyword>
<dbReference type="CDD" id="cd19079">
    <property type="entry name" value="AKR_EcYajO-like"/>
    <property type="match status" value="1"/>
</dbReference>
<proteinExistence type="predicted"/>
<accession>A0A4S4KPJ6</accession>